<evidence type="ECO:0000313" key="7">
    <source>
        <dbReference type="EMBL" id="CAK8694800.1"/>
    </source>
</evidence>
<comment type="caution">
    <text evidence="7">The sequence shown here is derived from an EMBL/GenBank/DDBJ whole genome shotgun (WGS) entry which is preliminary data.</text>
</comment>
<dbReference type="PROSITE" id="PS50010">
    <property type="entry name" value="DH_2"/>
    <property type="match status" value="1"/>
</dbReference>
<dbReference type="InterPro" id="IPR055251">
    <property type="entry name" value="SOS1_NGEF_PH"/>
</dbReference>
<dbReference type="PANTHER" id="PTHR22826">
    <property type="entry name" value="RHO GUANINE EXCHANGE FACTOR-RELATED"/>
    <property type="match status" value="1"/>
</dbReference>
<feature type="domain" description="DH" evidence="5">
    <location>
        <begin position="763"/>
        <end position="942"/>
    </location>
</feature>
<dbReference type="SMART" id="SM00233">
    <property type="entry name" value="PH"/>
    <property type="match status" value="1"/>
</dbReference>
<organism evidence="7 8">
    <name type="scientific">Clavelina lepadiformis</name>
    <name type="common">Light-bulb sea squirt</name>
    <name type="synonym">Ascidia lepadiformis</name>
    <dbReference type="NCBI Taxonomy" id="159417"/>
    <lineage>
        <taxon>Eukaryota</taxon>
        <taxon>Metazoa</taxon>
        <taxon>Chordata</taxon>
        <taxon>Tunicata</taxon>
        <taxon>Ascidiacea</taxon>
        <taxon>Aplousobranchia</taxon>
        <taxon>Clavelinidae</taxon>
        <taxon>Clavelina</taxon>
    </lineage>
</organism>
<name>A0ABP0GX05_CLALP</name>
<dbReference type="Pfam" id="PF22697">
    <property type="entry name" value="SOS1_NGEF_PH"/>
    <property type="match status" value="1"/>
</dbReference>
<accession>A0ABP0GX05</accession>
<dbReference type="Pfam" id="PF00435">
    <property type="entry name" value="Spectrin"/>
    <property type="match status" value="1"/>
</dbReference>
<dbReference type="SUPFAM" id="SSF48065">
    <property type="entry name" value="DBL homology domain (DH-domain)"/>
    <property type="match status" value="1"/>
</dbReference>
<feature type="compositionally biased region" description="Basic and acidic residues" evidence="3">
    <location>
        <begin position="1133"/>
        <end position="1145"/>
    </location>
</feature>
<dbReference type="InterPro" id="IPR001331">
    <property type="entry name" value="GDS_CDC24_CS"/>
</dbReference>
<protein>
    <recommendedName>
        <fullName evidence="9">Guanine nucleotide exchange factor DBS-like</fullName>
    </recommendedName>
</protein>
<evidence type="ECO:0000259" key="6">
    <source>
        <dbReference type="PROSITE" id="PS50191"/>
    </source>
</evidence>
<dbReference type="CDD" id="cd00176">
    <property type="entry name" value="SPEC"/>
    <property type="match status" value="1"/>
</dbReference>
<dbReference type="InterPro" id="IPR001251">
    <property type="entry name" value="CRAL-TRIO_dom"/>
</dbReference>
<sequence length="1203" mass="136359">MMEVSIRGENQQFCKCEGSKMEINGLLETEDNAEFLPEENGNNTQNENYDVSYLKTRRNAIDFSPVHIASDKINVEMDDDCDFVNNNQMTSHSVNDVSSEDILPTDNSPSCTVCFTKPSNDVKNIDTLDNRRLSCCCSMSLSQPIKLLHQTRNRRYGYTDAVCDASTHVQQQNHPHGLFSSSVWVMSDFLSKLEANRTALYESVAFPNFTSSSRSITAKRLLSQLECCFAYMHGGRDLCDAPIICFPHYPTLREVSDEDFQDVILYLASVTSASAADVGFVLLIDRRKDKWSSLRGILIRLASFFPGFLRMVLVLKPLGFLQGTISDIGFRWQKEDFRMKVMMISNSEELSSCIHSNQLTEEFGGDYQYNHQTWIKNRVLMEDYTTHASAVCKSLELYGTQLAETELPNDVLSTEALIKSQQSFTATHKGQIDELRNEAVELKNNISLPSNSGETLDRFHEAESLQSVLSLVEEMDIALERFWSKHEERLNQCLQLRQFEQHYKEAQLALEVFSQYLDGQNDNVGTTISWVESLIKEHLSMQDKFKECERKCEGVASSGDLLIENSHYAVDCIAPKCEELRQVSSNLSLAMEKRKEQLKENLVALTHIQEVNSWCDKGMTLLAGQILEKTQTFEGAHKALSELESFFGTKNDRLSNMKELNSPDLDEVVQDANHRLNDVTHLFEKRRASLKKVTTRHGERPVQLVEPSKQNKPTAATRGRSTSNENKRNSFTSLSNSPAKGRKSTPPPSKFVHSSSNADHQSKLRHVMKELLETERAYVEELRSIVEGYGKPIDDDQFSELVPESLKGKKNVLLGNMESIYQFHGDIFLSDLEECKETPANVGGCFIKRKDNFNIYCEYCQNSARSDHLRSLIGEKHPFFIECQQRLGHPLPLSAYLLKPVQRITKYQLLLQQMLKFSSTHKKELQAAVQSMLDVLKLVNDSMHQTAIVGYQSELESLGRLLMQGPFSVQVEHKKTRVKNLTRSRFSKPLHRHLFLFEKEILFCKQQAGDTTLISDANSASGNGNQCSSANNKGQIYLFKHSLKMGAAGITETMKNDPCKFEIWYQGREEVYTIVAPSAAVKQDWVHEIKKVLALQPKSETTPPAPHRANEKHGAKAKRSQSLTRKTKPATAHPEKQANKTEKSNLKKSKSTLQRSASMGKGKDKIFKRKNTEISTKSMKKNMIVEESKVKSSKFSNNACNKV</sequence>
<dbReference type="CDD" id="cd00170">
    <property type="entry name" value="SEC14"/>
    <property type="match status" value="1"/>
</dbReference>
<dbReference type="SMART" id="SM00516">
    <property type="entry name" value="SEC14"/>
    <property type="match status" value="1"/>
</dbReference>
<feature type="region of interest" description="Disordered" evidence="3">
    <location>
        <begin position="1096"/>
        <end position="1180"/>
    </location>
</feature>
<evidence type="ECO:0000313" key="8">
    <source>
        <dbReference type="Proteomes" id="UP001642483"/>
    </source>
</evidence>
<dbReference type="PROSITE" id="PS50191">
    <property type="entry name" value="CRAL_TRIO"/>
    <property type="match status" value="1"/>
</dbReference>
<dbReference type="Gene3D" id="2.30.29.30">
    <property type="entry name" value="Pleckstrin-homology domain (PH domain)/Phosphotyrosine-binding domain (PTB)"/>
    <property type="match status" value="1"/>
</dbReference>
<dbReference type="InterPro" id="IPR001849">
    <property type="entry name" value="PH_domain"/>
</dbReference>
<dbReference type="Proteomes" id="UP001642483">
    <property type="component" value="Unassembled WGS sequence"/>
</dbReference>
<dbReference type="PANTHER" id="PTHR22826:SF211">
    <property type="entry name" value="LD43457P"/>
    <property type="match status" value="1"/>
</dbReference>
<dbReference type="SUPFAM" id="SSF52087">
    <property type="entry name" value="CRAL/TRIO domain"/>
    <property type="match status" value="1"/>
</dbReference>
<dbReference type="InterPro" id="IPR056466">
    <property type="entry name" value="Spectrin_DBS"/>
</dbReference>
<dbReference type="CDD" id="cd00160">
    <property type="entry name" value="RhoGEF"/>
    <property type="match status" value="1"/>
</dbReference>
<dbReference type="SMART" id="SM00150">
    <property type="entry name" value="SPEC"/>
    <property type="match status" value="2"/>
</dbReference>
<dbReference type="Pfam" id="PF13716">
    <property type="entry name" value="CRAL_TRIO_2"/>
    <property type="match status" value="1"/>
</dbReference>
<dbReference type="PROSITE" id="PS00741">
    <property type="entry name" value="DH_1"/>
    <property type="match status" value="1"/>
</dbReference>
<dbReference type="Gene3D" id="1.20.58.60">
    <property type="match status" value="1"/>
</dbReference>
<reference evidence="7 8" key="1">
    <citation type="submission" date="2024-02" db="EMBL/GenBank/DDBJ databases">
        <authorList>
            <person name="Daric V."/>
            <person name="Darras S."/>
        </authorList>
    </citation>
    <scope>NUCLEOTIDE SEQUENCE [LARGE SCALE GENOMIC DNA]</scope>
</reference>
<dbReference type="SMART" id="SM00325">
    <property type="entry name" value="RhoGEF"/>
    <property type="match status" value="1"/>
</dbReference>
<dbReference type="InterPro" id="IPR036865">
    <property type="entry name" value="CRAL-TRIO_dom_sf"/>
</dbReference>
<keyword evidence="1" id="KW-0344">Guanine-nucleotide releasing factor</keyword>
<gene>
    <name evidence="7" type="ORF">CVLEPA_LOCUS28134</name>
</gene>
<feature type="domain" description="CRAL-TRIO" evidence="6">
    <location>
        <begin position="256"/>
        <end position="371"/>
    </location>
</feature>
<comment type="similarity">
    <text evidence="2">Belongs to the MCF2 family.</text>
</comment>
<dbReference type="InterPro" id="IPR002017">
    <property type="entry name" value="Spectrin_repeat"/>
</dbReference>
<proteinExistence type="inferred from homology"/>
<dbReference type="SUPFAM" id="SSF46966">
    <property type="entry name" value="Spectrin repeat"/>
    <property type="match status" value="1"/>
</dbReference>
<feature type="compositionally biased region" description="Polar residues" evidence="3">
    <location>
        <begin position="708"/>
        <end position="738"/>
    </location>
</feature>
<evidence type="ECO:0000256" key="3">
    <source>
        <dbReference type="SAM" id="MobiDB-lite"/>
    </source>
</evidence>
<feature type="domain" description="PH" evidence="4">
    <location>
        <begin position="960"/>
        <end position="1094"/>
    </location>
</feature>
<evidence type="ECO:0000256" key="1">
    <source>
        <dbReference type="ARBA" id="ARBA00022658"/>
    </source>
</evidence>
<dbReference type="EMBL" id="CAWYQH010000141">
    <property type="protein sequence ID" value="CAK8694800.1"/>
    <property type="molecule type" value="Genomic_DNA"/>
</dbReference>
<dbReference type="Gene3D" id="1.20.900.10">
    <property type="entry name" value="Dbl homology (DH) domain"/>
    <property type="match status" value="1"/>
</dbReference>
<dbReference type="Pfam" id="PF23289">
    <property type="entry name" value="Spectrin_5"/>
    <property type="match status" value="1"/>
</dbReference>
<evidence type="ECO:0000259" key="4">
    <source>
        <dbReference type="PROSITE" id="PS50003"/>
    </source>
</evidence>
<dbReference type="InterPro" id="IPR035899">
    <property type="entry name" value="DBL_dom_sf"/>
</dbReference>
<evidence type="ECO:0000259" key="5">
    <source>
        <dbReference type="PROSITE" id="PS50010"/>
    </source>
</evidence>
<dbReference type="Pfam" id="PF00621">
    <property type="entry name" value="RhoGEF"/>
    <property type="match status" value="1"/>
</dbReference>
<dbReference type="InterPro" id="IPR000219">
    <property type="entry name" value="DH_dom"/>
</dbReference>
<dbReference type="InterPro" id="IPR051336">
    <property type="entry name" value="RhoGEF_Guanine_NuclExch_SF"/>
</dbReference>
<evidence type="ECO:0008006" key="9">
    <source>
        <dbReference type="Google" id="ProtNLM"/>
    </source>
</evidence>
<dbReference type="PROSITE" id="PS50003">
    <property type="entry name" value="PH_DOMAIN"/>
    <property type="match status" value="1"/>
</dbReference>
<keyword evidence="8" id="KW-1185">Reference proteome</keyword>
<dbReference type="SUPFAM" id="SSF50729">
    <property type="entry name" value="PH domain-like"/>
    <property type="match status" value="1"/>
</dbReference>
<dbReference type="InterPro" id="IPR011993">
    <property type="entry name" value="PH-like_dom_sf"/>
</dbReference>
<evidence type="ECO:0000256" key="2">
    <source>
        <dbReference type="ARBA" id="ARBA00049987"/>
    </source>
</evidence>
<feature type="region of interest" description="Disordered" evidence="3">
    <location>
        <begin position="690"/>
        <end position="763"/>
    </location>
</feature>
<dbReference type="InterPro" id="IPR018159">
    <property type="entry name" value="Spectrin/alpha-actinin"/>
</dbReference>